<dbReference type="Gene3D" id="1.25.10.10">
    <property type="entry name" value="Leucine-rich Repeat Variant"/>
    <property type="match status" value="1"/>
</dbReference>
<keyword evidence="4" id="KW-1185">Reference proteome</keyword>
<dbReference type="EMBL" id="EQ973781">
    <property type="protein sequence ID" value="EEF48827.1"/>
    <property type="molecule type" value="Genomic_DNA"/>
</dbReference>
<dbReference type="InterPro" id="IPR016024">
    <property type="entry name" value="ARM-type_fold"/>
</dbReference>
<reference evidence="4" key="1">
    <citation type="journal article" date="2010" name="Nat. Biotechnol.">
        <title>Draft genome sequence of the oilseed species Ricinus communis.</title>
        <authorList>
            <person name="Chan A.P."/>
            <person name="Crabtree J."/>
            <person name="Zhao Q."/>
            <person name="Lorenzi H."/>
            <person name="Orvis J."/>
            <person name="Puiu D."/>
            <person name="Melake-Berhan A."/>
            <person name="Jones K.M."/>
            <person name="Redman J."/>
            <person name="Chen G."/>
            <person name="Cahoon E.B."/>
            <person name="Gedil M."/>
            <person name="Stanke M."/>
            <person name="Haas B.J."/>
            <person name="Wortman J.R."/>
            <person name="Fraser-Liggett C.M."/>
            <person name="Ravel J."/>
            <person name="Rabinowicz P.D."/>
        </authorList>
    </citation>
    <scope>NUCLEOTIDE SEQUENCE [LARGE SCALE GENOMIC DNA]</scope>
    <source>
        <strain evidence="4">cv. Hale</strain>
    </source>
</reference>
<gene>
    <name evidence="3" type="ORF">RCOM_1576500</name>
</gene>
<evidence type="ECO:0000313" key="3">
    <source>
        <dbReference type="EMBL" id="EEF48827.1"/>
    </source>
</evidence>
<dbReference type="InParanoid" id="B9RI55"/>
<dbReference type="eggNOG" id="ENOG502QR8C">
    <property type="taxonomic scope" value="Eukaryota"/>
</dbReference>
<dbReference type="InterPro" id="IPR011989">
    <property type="entry name" value="ARM-like"/>
</dbReference>
<dbReference type="AlphaFoldDB" id="B9RI55"/>
<dbReference type="STRING" id="3988.B9RI55"/>
<accession>B9RI55</accession>
<dbReference type="InterPro" id="IPR000210">
    <property type="entry name" value="BTB/POZ_dom"/>
</dbReference>
<dbReference type="Pfam" id="PF26522">
    <property type="entry name" value="ARM_6"/>
    <property type="match status" value="1"/>
</dbReference>
<dbReference type="InterPro" id="IPR059007">
    <property type="entry name" value="ARM_At1g04390"/>
</dbReference>
<dbReference type="Gene3D" id="3.30.710.10">
    <property type="entry name" value="Potassium Channel Kv1.1, Chain A"/>
    <property type="match status" value="2"/>
</dbReference>
<dbReference type="PANTHER" id="PTHR35918:SF1">
    <property type="entry name" value="BTB DOMAIN-CONTAINING PROTEIN"/>
    <property type="match status" value="1"/>
</dbReference>
<comment type="pathway">
    <text evidence="1">Protein modification; protein ubiquitination.</text>
</comment>
<name>B9RI55_RICCO</name>
<evidence type="ECO:0000259" key="2">
    <source>
        <dbReference type="PROSITE" id="PS50097"/>
    </source>
</evidence>
<dbReference type="SUPFAM" id="SSF48371">
    <property type="entry name" value="ARM repeat"/>
    <property type="match status" value="1"/>
</dbReference>
<dbReference type="InterPro" id="IPR011333">
    <property type="entry name" value="SKP1/BTB/POZ_sf"/>
</dbReference>
<dbReference type="CDD" id="cd18186">
    <property type="entry name" value="BTB_POZ_ZBTB_KLHL-like"/>
    <property type="match status" value="1"/>
</dbReference>
<dbReference type="FunCoup" id="B9RI55">
    <property type="interactions" value="1472"/>
</dbReference>
<sequence length="1016" mass="114909">MATKETKMRSLKQSGGISGHMSILHRRLHHALSLGTRVYDGKESKWQCTDIEIQRHVVRSIASFLDCISGDNVHHPLVKDSIMDIVGALVWILQNKSKAVLTITANLVEKLINILPNTLLQSYYLDFIRLLPSLLSSHQVEVSRSCTTALNMIFLNLSAKKEKQVWDILIETETVSRIVGCIKEFSDCAMSIECFQEMSSLLGTILHRWPPSRYSVWNDAKLLEVLEIMRVKPDFSVKVSVLKLYSALALCGNGAKKLLENGEAILHMMALCMDRSYSLFIRIEGFRLAQCLMINEQGCLKVMSLCCEPIVSAIIDGMSGWTSNSGKIGNDEMSLLVEACHLALMINRWAGKHHAYLWKLGIDQVLLDLLFDFHNGPLKLALSLQEQISLAQEGLKANFLLGLRPYIWDLLGWLAAHCNEDFSPSMFGRELKVDILIMCACISFVDSIRQGRQICVYDLTDTSGGESASRAMLMMLYSPCKYIASKVRDILHEILKPTSNEYVNYLLRTLNIRPSKDNLGIPYVLRTSMNLVGLMCYSGLPQYQCYIVKNGGIKTLLGLIRWCLSNGIHIGRPSLAPHLHNRFTERTCCWICNDDWEGNDILLFYGLWGLAELIHSGYVRNKAEIFVGQVDYTEAQFFSTLQEICSDTTSPGIKWYAAFILSYFGLYGFPCKLGRRIGNALNASEYADMQLILSNRVSVSVHGVVLAVRCPSLLPPDEFPCYEKTFDNSSLGFDVERRDGRFQKEIHLSSHVDGQALAKLLEFVYLGYLIAGEEHVKKVKFLAKRCSLQPLLKMLGRRHPKWGTLFPKYDLSLALDPAKQCFSDIILEAKAIGSVSWVCSICSQPVPHMHAHKVVLWSSCDHLRAMFQSGMAESNSQTIKVPVSWEAMVKLVNWWYTDEFPSPPSGCLWDNMDTEERLNVLQPYVELCWLAEFWFLEYVQDVSYRIIVSCLESARHLSIKMIKTAIDFSLWKLVEVAANYLAPQYRQLCNSGDLEGLDEEVIDMIRAASVRLSQEG</sequence>
<organism evidence="3 4">
    <name type="scientific">Ricinus communis</name>
    <name type="common">Castor bean</name>
    <dbReference type="NCBI Taxonomy" id="3988"/>
    <lineage>
        <taxon>Eukaryota</taxon>
        <taxon>Viridiplantae</taxon>
        <taxon>Streptophyta</taxon>
        <taxon>Embryophyta</taxon>
        <taxon>Tracheophyta</taxon>
        <taxon>Spermatophyta</taxon>
        <taxon>Magnoliopsida</taxon>
        <taxon>eudicotyledons</taxon>
        <taxon>Gunneridae</taxon>
        <taxon>Pentapetalae</taxon>
        <taxon>rosids</taxon>
        <taxon>fabids</taxon>
        <taxon>Malpighiales</taxon>
        <taxon>Euphorbiaceae</taxon>
        <taxon>Acalyphoideae</taxon>
        <taxon>Acalypheae</taxon>
        <taxon>Ricinus</taxon>
    </lineage>
</organism>
<dbReference type="PANTHER" id="PTHR35918">
    <property type="entry name" value="OS06G0674800 PROTEIN"/>
    <property type="match status" value="1"/>
</dbReference>
<evidence type="ECO:0000256" key="1">
    <source>
        <dbReference type="ARBA" id="ARBA00004906"/>
    </source>
</evidence>
<protein>
    <recommendedName>
        <fullName evidence="2">BTB domain-containing protein</fullName>
    </recommendedName>
</protein>
<dbReference type="Proteomes" id="UP000008311">
    <property type="component" value="Unassembled WGS sequence"/>
</dbReference>
<dbReference type="InterPro" id="IPR044953">
    <property type="entry name" value="At1g04390-like"/>
</dbReference>
<feature type="domain" description="BTB" evidence="2">
    <location>
        <begin position="823"/>
        <end position="904"/>
    </location>
</feature>
<dbReference type="Pfam" id="PF00651">
    <property type="entry name" value="BTB"/>
    <property type="match status" value="1"/>
</dbReference>
<dbReference type="SUPFAM" id="SSF54695">
    <property type="entry name" value="POZ domain"/>
    <property type="match status" value="2"/>
</dbReference>
<evidence type="ECO:0000313" key="4">
    <source>
        <dbReference type="Proteomes" id="UP000008311"/>
    </source>
</evidence>
<proteinExistence type="predicted"/>
<dbReference type="PROSITE" id="PS50097">
    <property type="entry name" value="BTB"/>
    <property type="match status" value="1"/>
</dbReference>